<reference evidence="1 2" key="1">
    <citation type="journal article" date="2015" name="Genome Biol.">
        <title>Comparative genomics of Steinernema reveals deeply conserved gene regulatory networks.</title>
        <authorList>
            <person name="Dillman A.R."/>
            <person name="Macchietto M."/>
            <person name="Porter C.F."/>
            <person name="Rogers A."/>
            <person name="Williams B."/>
            <person name="Antoshechkin I."/>
            <person name="Lee M.M."/>
            <person name="Goodwin Z."/>
            <person name="Lu X."/>
            <person name="Lewis E.E."/>
            <person name="Goodrich-Blair H."/>
            <person name="Stock S.P."/>
            <person name="Adams B.J."/>
            <person name="Sternberg P.W."/>
            <person name="Mortazavi A."/>
        </authorList>
    </citation>
    <scope>NUCLEOTIDE SEQUENCE [LARGE SCALE GENOMIC DNA]</scope>
    <source>
        <strain evidence="1 2">ALL</strain>
    </source>
</reference>
<reference evidence="1 2" key="2">
    <citation type="journal article" date="2019" name="G3 (Bethesda)">
        <title>Hybrid Assembly of the Genome of the Entomopathogenic Nematode Steinernema carpocapsae Identifies the X-Chromosome.</title>
        <authorList>
            <person name="Serra L."/>
            <person name="Macchietto M."/>
            <person name="Macias-Munoz A."/>
            <person name="McGill C.J."/>
            <person name="Rodriguez I.M."/>
            <person name="Rodriguez B."/>
            <person name="Murad R."/>
            <person name="Mortazavi A."/>
        </authorList>
    </citation>
    <scope>NUCLEOTIDE SEQUENCE [LARGE SCALE GENOMIC DNA]</scope>
    <source>
        <strain evidence="1 2">ALL</strain>
    </source>
</reference>
<protein>
    <recommendedName>
        <fullName evidence="3">NR LBD domain-containing protein</fullName>
    </recommendedName>
</protein>
<name>A0A4U5MIJ7_STECR</name>
<keyword evidence="2" id="KW-1185">Reference proteome</keyword>
<evidence type="ECO:0000313" key="1">
    <source>
        <dbReference type="EMBL" id="TKR69187.1"/>
    </source>
</evidence>
<comment type="caution">
    <text evidence="1">The sequence shown here is derived from an EMBL/GenBank/DDBJ whole genome shotgun (WGS) entry which is preliminary data.</text>
</comment>
<dbReference type="AlphaFoldDB" id="A0A4U5MIJ7"/>
<organism evidence="1 2">
    <name type="scientific">Steinernema carpocapsae</name>
    <name type="common">Entomopathogenic nematode</name>
    <dbReference type="NCBI Taxonomy" id="34508"/>
    <lineage>
        <taxon>Eukaryota</taxon>
        <taxon>Metazoa</taxon>
        <taxon>Ecdysozoa</taxon>
        <taxon>Nematoda</taxon>
        <taxon>Chromadorea</taxon>
        <taxon>Rhabditida</taxon>
        <taxon>Tylenchina</taxon>
        <taxon>Panagrolaimomorpha</taxon>
        <taxon>Strongyloidoidea</taxon>
        <taxon>Steinernematidae</taxon>
        <taxon>Steinernema</taxon>
    </lineage>
</organism>
<sequence>MSHLWQDDKQNPNRFYVYPKTYMERDFESCFRFSCTYKSENSLVTKENDVAILASNFVQGIAFYYSHIIPIADKILITEEDLAAMVILLIIISNDFNKQESEWQKALHSLKAVWKELDLHYKMTHRDPAEVADLIFLMSNIQTNSEHYVKSVRLVHLYFGNSLLAKLEKEKRVEDVQLE</sequence>
<evidence type="ECO:0000313" key="2">
    <source>
        <dbReference type="Proteomes" id="UP000298663"/>
    </source>
</evidence>
<dbReference type="EMBL" id="AZBU02000007">
    <property type="protein sequence ID" value="TKR69187.1"/>
    <property type="molecule type" value="Genomic_DNA"/>
</dbReference>
<evidence type="ECO:0008006" key="3">
    <source>
        <dbReference type="Google" id="ProtNLM"/>
    </source>
</evidence>
<gene>
    <name evidence="1" type="ORF">L596_021372</name>
</gene>
<dbReference type="Proteomes" id="UP000298663">
    <property type="component" value="Unassembled WGS sequence"/>
</dbReference>
<accession>A0A4U5MIJ7</accession>
<proteinExistence type="predicted"/>